<accession>A0A6A4M734</accession>
<feature type="non-terminal residue" evidence="2">
    <location>
        <position position="1"/>
    </location>
</feature>
<evidence type="ECO:0000313" key="3">
    <source>
        <dbReference type="Proteomes" id="UP000428333"/>
    </source>
</evidence>
<protein>
    <submittedName>
        <fullName evidence="2">Uncharacterized protein</fullName>
    </submittedName>
</protein>
<dbReference type="OrthoDB" id="1936312at2759"/>
<name>A0A6A4M734_9ERIC</name>
<dbReference type="Proteomes" id="UP000428333">
    <property type="component" value="Linkage Group LG01"/>
</dbReference>
<dbReference type="PANTHER" id="PTHR34677">
    <property type="match status" value="1"/>
</dbReference>
<dbReference type="AlphaFoldDB" id="A0A6A4M734"/>
<evidence type="ECO:0000256" key="1">
    <source>
        <dbReference type="SAM" id="MobiDB-lite"/>
    </source>
</evidence>
<keyword evidence="3" id="KW-1185">Reference proteome</keyword>
<dbReference type="PANTHER" id="PTHR34677:SF3">
    <property type="entry name" value="BACTERIAL IG-LIKE DOMAIN-CONTAINING PROTEIN"/>
    <property type="match status" value="1"/>
</dbReference>
<feature type="region of interest" description="Disordered" evidence="1">
    <location>
        <begin position="68"/>
        <end position="93"/>
    </location>
</feature>
<comment type="caution">
    <text evidence="2">The sequence shown here is derived from an EMBL/GenBank/DDBJ whole genome shotgun (WGS) entry which is preliminary data.</text>
</comment>
<evidence type="ECO:0000313" key="2">
    <source>
        <dbReference type="EMBL" id="KAE9466395.1"/>
    </source>
</evidence>
<proteinExistence type="predicted"/>
<dbReference type="EMBL" id="QEFC01000092">
    <property type="protein sequence ID" value="KAE9466395.1"/>
    <property type="molecule type" value="Genomic_DNA"/>
</dbReference>
<reference evidence="2 3" key="1">
    <citation type="journal article" date="2019" name="Genome Biol. Evol.">
        <title>The Rhododendron genome and chromosomal organization provide insight into shared whole-genome duplications across the heath family (Ericaceae).</title>
        <authorList>
            <person name="Soza V.L."/>
            <person name="Lindsley D."/>
            <person name="Waalkes A."/>
            <person name="Ramage E."/>
            <person name="Patwardhan R.P."/>
            <person name="Burton J.N."/>
            <person name="Adey A."/>
            <person name="Kumar A."/>
            <person name="Qiu R."/>
            <person name="Shendure J."/>
            <person name="Hall B."/>
        </authorList>
    </citation>
    <scope>NUCLEOTIDE SEQUENCE [LARGE SCALE GENOMIC DNA]</scope>
    <source>
        <strain evidence="2">RSF 1966-606</strain>
    </source>
</reference>
<feature type="compositionally biased region" description="Polar residues" evidence="1">
    <location>
        <begin position="68"/>
        <end position="82"/>
    </location>
</feature>
<sequence>MLGLLLLAYVSQIVNEWHAIMKSLLRLSQPQDNSFKSGLKNAAKGLLIPFLPRRHCCSVVSPGLSPNLNTASSTNGEATLNGHSAGEGKQLKGIKLEPKSEMKKLRQLARASFAGVRNYEEGSTSYGL</sequence>
<gene>
    <name evidence="2" type="ORF">C3L33_01707</name>
</gene>
<organism evidence="2 3">
    <name type="scientific">Rhododendron williamsianum</name>
    <dbReference type="NCBI Taxonomy" id="262921"/>
    <lineage>
        <taxon>Eukaryota</taxon>
        <taxon>Viridiplantae</taxon>
        <taxon>Streptophyta</taxon>
        <taxon>Embryophyta</taxon>
        <taxon>Tracheophyta</taxon>
        <taxon>Spermatophyta</taxon>
        <taxon>Magnoliopsida</taxon>
        <taxon>eudicotyledons</taxon>
        <taxon>Gunneridae</taxon>
        <taxon>Pentapetalae</taxon>
        <taxon>asterids</taxon>
        <taxon>Ericales</taxon>
        <taxon>Ericaceae</taxon>
        <taxon>Ericoideae</taxon>
        <taxon>Rhodoreae</taxon>
        <taxon>Rhododendron</taxon>
    </lineage>
</organism>